<protein>
    <submittedName>
        <fullName evidence="3">ParB/RepB/Spo0J family partition protein</fullName>
    </submittedName>
</protein>
<feature type="compositionally biased region" description="Low complexity" evidence="1">
    <location>
        <begin position="212"/>
        <end position="223"/>
    </location>
</feature>
<dbReference type="Gene3D" id="3.90.1530.10">
    <property type="entry name" value="Conserved hypothetical protein from pyrococcus furiosus pfu- 392566-001, ParB domain"/>
    <property type="match status" value="1"/>
</dbReference>
<name>A0ABZ1L0X7_STRAH</name>
<organism evidence="3 4">
    <name type="scientific">Streptomyces achromogenes</name>
    <dbReference type="NCBI Taxonomy" id="67255"/>
    <lineage>
        <taxon>Bacteria</taxon>
        <taxon>Bacillati</taxon>
        <taxon>Actinomycetota</taxon>
        <taxon>Actinomycetes</taxon>
        <taxon>Kitasatosporales</taxon>
        <taxon>Streptomycetaceae</taxon>
        <taxon>Streptomyces</taxon>
    </lineage>
</organism>
<dbReference type="GeneID" id="97285909"/>
<evidence type="ECO:0000313" key="4">
    <source>
        <dbReference type="Proteomes" id="UP001622557"/>
    </source>
</evidence>
<gene>
    <name evidence="3" type="ORF">OG350_35730</name>
</gene>
<feature type="region of interest" description="Disordered" evidence="1">
    <location>
        <begin position="1"/>
        <end position="26"/>
    </location>
</feature>
<evidence type="ECO:0000313" key="3">
    <source>
        <dbReference type="EMBL" id="WTQ85326.1"/>
    </source>
</evidence>
<keyword evidence="4" id="KW-1185">Reference proteome</keyword>
<dbReference type="RefSeq" id="WP_245172951.1">
    <property type="nucleotide sequence ID" value="NZ_CP108164.1"/>
</dbReference>
<feature type="compositionally biased region" description="Basic and acidic residues" evidence="1">
    <location>
        <begin position="13"/>
        <end position="25"/>
    </location>
</feature>
<sequence length="313" mass="35051">MDQLQPADSPRLAGEDEQHARRLAESETEWPPILVHRTTMHVIDGMHRLRAAKEKGWHSIKAEFFDGTAEAAFVEAVRANIRHGLPLSLEDRRSAAERIVASRQDMSDRAIAECTGLSTKTVGGIRRRLNGGSSRQEVRLGRDGRRRPLSAAEGRRRAAEALTARPHAPLRQIAKAAGVSVGTAHDVRERVRRGEDPVVPRDREEPRRPGGRQEPGAVAGEAAVTAEELERKARNMRARLQSLRRDPSLRFSESGRELLRWLFLQYQAKAKYPHVVENIPPHLAETVAELALQCSDMWRSLAQELEDRAGRAD</sequence>
<feature type="domain" description="ParB-like N-terminal" evidence="2">
    <location>
        <begin position="1"/>
        <end position="81"/>
    </location>
</feature>
<accession>A0ABZ1L0X7</accession>
<feature type="region of interest" description="Disordered" evidence="1">
    <location>
        <begin position="181"/>
        <end position="223"/>
    </location>
</feature>
<dbReference type="SMART" id="SM00470">
    <property type="entry name" value="ParB"/>
    <property type="match status" value="1"/>
</dbReference>
<feature type="region of interest" description="Disordered" evidence="1">
    <location>
        <begin position="126"/>
        <end position="163"/>
    </location>
</feature>
<dbReference type="InterPro" id="IPR003115">
    <property type="entry name" value="ParB_N"/>
</dbReference>
<feature type="compositionally biased region" description="Basic and acidic residues" evidence="1">
    <location>
        <begin position="185"/>
        <end position="208"/>
    </location>
</feature>
<dbReference type="Proteomes" id="UP001622557">
    <property type="component" value="Chromosome"/>
</dbReference>
<reference evidence="3 4" key="1">
    <citation type="submission" date="2022-10" db="EMBL/GenBank/DDBJ databases">
        <title>The complete genomes of actinobacterial strains from the NBC collection.</title>
        <authorList>
            <person name="Joergensen T.S."/>
            <person name="Alvarez Arevalo M."/>
            <person name="Sterndorff E.B."/>
            <person name="Faurdal D."/>
            <person name="Vuksanovic O."/>
            <person name="Mourched A.-S."/>
            <person name="Charusanti P."/>
            <person name="Shaw S."/>
            <person name="Blin K."/>
            <person name="Weber T."/>
        </authorList>
    </citation>
    <scope>NUCLEOTIDE SEQUENCE [LARGE SCALE GENOMIC DNA]</scope>
    <source>
        <strain evidence="3 4">NBC_00156</strain>
    </source>
</reference>
<evidence type="ECO:0000259" key="2">
    <source>
        <dbReference type="SMART" id="SM00470"/>
    </source>
</evidence>
<evidence type="ECO:0000256" key="1">
    <source>
        <dbReference type="SAM" id="MobiDB-lite"/>
    </source>
</evidence>
<proteinExistence type="predicted"/>
<dbReference type="SUPFAM" id="SSF110849">
    <property type="entry name" value="ParB/Sulfiredoxin"/>
    <property type="match status" value="1"/>
</dbReference>
<dbReference type="EMBL" id="CP108164">
    <property type="protein sequence ID" value="WTQ85326.1"/>
    <property type="molecule type" value="Genomic_DNA"/>
</dbReference>
<dbReference type="InterPro" id="IPR036086">
    <property type="entry name" value="ParB/Sulfiredoxin_sf"/>
</dbReference>